<keyword evidence="1" id="KW-0805">Transcription regulation</keyword>
<dbReference type="InterPro" id="IPR053142">
    <property type="entry name" value="PchR_regulatory_protein"/>
</dbReference>
<evidence type="ECO:0000313" key="5">
    <source>
        <dbReference type="Proteomes" id="UP000182635"/>
    </source>
</evidence>
<dbReference type="GO" id="GO:0003700">
    <property type="term" value="F:DNA-binding transcription factor activity"/>
    <property type="evidence" value="ECO:0007669"/>
    <property type="project" value="InterPro"/>
</dbReference>
<sequence>MSTDLSIHFQIKINKESGLVLPERDRYFSERDNFGDKLIENLDKRYTIDVLSSGFLMNQTTLKAVFKKVYGKPIASCMKDYRMKKAAEILKESDMPLFDVAGTVGCSSQSKFSQAFKESYGVVPSRCRQEQMLASFKRQ</sequence>
<dbReference type="RefSeq" id="WP_046922846.1">
    <property type="nucleotide sequence ID" value="NZ_AYYL01000047.1"/>
</dbReference>
<dbReference type="GeneID" id="29802333"/>
<proteinExistence type="predicted"/>
<keyword evidence="2" id="KW-0804">Transcription</keyword>
<evidence type="ECO:0000313" key="4">
    <source>
        <dbReference type="EMBL" id="SFG39871.1"/>
    </source>
</evidence>
<evidence type="ECO:0000256" key="1">
    <source>
        <dbReference type="ARBA" id="ARBA00023015"/>
    </source>
</evidence>
<dbReference type="Proteomes" id="UP000182635">
    <property type="component" value="Unassembled WGS sequence"/>
</dbReference>
<dbReference type="SUPFAM" id="SSF46689">
    <property type="entry name" value="Homeodomain-like"/>
    <property type="match status" value="1"/>
</dbReference>
<dbReference type="PANTHER" id="PTHR47893:SF1">
    <property type="entry name" value="REGULATORY PROTEIN PCHR"/>
    <property type="match status" value="1"/>
</dbReference>
<accession>A0A1I2RPV1</accession>
<organism evidence="4 5">
    <name type="scientific">Ligilactobacillus ruminis DSM 20403 = NBRC 102161</name>
    <dbReference type="NCBI Taxonomy" id="1423798"/>
    <lineage>
        <taxon>Bacteria</taxon>
        <taxon>Bacillati</taxon>
        <taxon>Bacillota</taxon>
        <taxon>Bacilli</taxon>
        <taxon>Lactobacillales</taxon>
        <taxon>Lactobacillaceae</taxon>
        <taxon>Ligilactobacillus</taxon>
    </lineage>
</organism>
<feature type="domain" description="HTH araC/xylS-type" evidence="3">
    <location>
        <begin position="32"/>
        <end position="130"/>
    </location>
</feature>
<dbReference type="Gene3D" id="1.10.10.60">
    <property type="entry name" value="Homeodomain-like"/>
    <property type="match status" value="1"/>
</dbReference>
<protein>
    <submittedName>
        <fullName evidence="4">AraC-type DNA-binding protein</fullName>
    </submittedName>
</protein>
<evidence type="ECO:0000259" key="3">
    <source>
        <dbReference type="PROSITE" id="PS01124"/>
    </source>
</evidence>
<dbReference type="AlphaFoldDB" id="A0A1I2RPV1"/>
<name>A0A1I2RPV1_9LACO</name>
<dbReference type="SMART" id="SM00342">
    <property type="entry name" value="HTH_ARAC"/>
    <property type="match status" value="1"/>
</dbReference>
<dbReference type="GO" id="GO:0043565">
    <property type="term" value="F:sequence-specific DNA binding"/>
    <property type="evidence" value="ECO:0007669"/>
    <property type="project" value="InterPro"/>
</dbReference>
<evidence type="ECO:0000256" key="2">
    <source>
        <dbReference type="ARBA" id="ARBA00023163"/>
    </source>
</evidence>
<keyword evidence="4" id="KW-0238">DNA-binding</keyword>
<dbReference type="EMBL" id="FOPI01000017">
    <property type="protein sequence ID" value="SFG39871.1"/>
    <property type="molecule type" value="Genomic_DNA"/>
</dbReference>
<gene>
    <name evidence="4" type="ORF">SAMN02910432_01201</name>
</gene>
<dbReference type="PANTHER" id="PTHR47893">
    <property type="entry name" value="REGULATORY PROTEIN PCHR"/>
    <property type="match status" value="1"/>
</dbReference>
<dbReference type="PROSITE" id="PS01124">
    <property type="entry name" value="HTH_ARAC_FAMILY_2"/>
    <property type="match status" value="1"/>
</dbReference>
<dbReference type="InterPro" id="IPR009057">
    <property type="entry name" value="Homeodomain-like_sf"/>
</dbReference>
<reference evidence="5" key="1">
    <citation type="submission" date="2016-10" db="EMBL/GenBank/DDBJ databases">
        <authorList>
            <person name="Varghese N."/>
            <person name="Submissions S."/>
        </authorList>
    </citation>
    <scope>NUCLEOTIDE SEQUENCE [LARGE SCALE GENOMIC DNA]</scope>
    <source>
        <strain evidence="5">DSM 20403</strain>
    </source>
</reference>
<dbReference type="Pfam" id="PF12833">
    <property type="entry name" value="HTH_18"/>
    <property type="match status" value="1"/>
</dbReference>
<dbReference type="InterPro" id="IPR018060">
    <property type="entry name" value="HTH_AraC"/>
</dbReference>
<dbReference type="OrthoDB" id="5337216at2"/>